<dbReference type="Proteomes" id="UP000294498">
    <property type="component" value="Unassembled WGS sequence"/>
</dbReference>
<reference evidence="4 5" key="1">
    <citation type="submission" date="2019-03" db="EMBL/GenBank/DDBJ databases">
        <title>Genomic Encyclopedia of Type Strains, Phase IV (KMG-IV): sequencing the most valuable type-strain genomes for metagenomic binning, comparative biology and taxonomic classification.</title>
        <authorList>
            <person name="Goeker M."/>
        </authorList>
    </citation>
    <scope>NUCLEOTIDE SEQUENCE [LARGE SCALE GENOMIC DNA]</scope>
    <source>
        <strain evidence="4 5">DSM 100059</strain>
    </source>
</reference>
<evidence type="ECO:0000256" key="2">
    <source>
        <dbReference type="ARBA" id="ARBA00022729"/>
    </source>
</evidence>
<keyword evidence="3" id="KW-0812">Transmembrane</keyword>
<keyword evidence="3" id="KW-0472">Membrane</keyword>
<gene>
    <name evidence="4" type="ORF">EDB95_3693</name>
</gene>
<dbReference type="PANTHER" id="PTHR35089">
    <property type="entry name" value="CHAPERONE PROTEIN SKP"/>
    <property type="match status" value="1"/>
</dbReference>
<dbReference type="PANTHER" id="PTHR35089:SF1">
    <property type="entry name" value="CHAPERONE PROTEIN SKP"/>
    <property type="match status" value="1"/>
</dbReference>
<dbReference type="RefSeq" id="WP_133995635.1">
    <property type="nucleotide sequence ID" value="NZ_SODV01000002.1"/>
</dbReference>
<feature type="transmembrane region" description="Helical" evidence="3">
    <location>
        <begin position="6"/>
        <end position="24"/>
    </location>
</feature>
<keyword evidence="5" id="KW-1185">Reference proteome</keyword>
<evidence type="ECO:0000256" key="1">
    <source>
        <dbReference type="ARBA" id="ARBA00009091"/>
    </source>
</evidence>
<sequence>MKNLSLVLNAVLLVAVGVLFYWHFKGTGSGAGQQVTFEPSSKDTSLLARPLKVAYVDLDSIEEKFAYFKQKQNDFDRKREAADRDLNAAANEWERKRMQMAQKGAALTQADVEAFQKEYTAGMQDLQRQHDVKQQEFAAEQQKIMEDIQGKIKSFLDDYNKSKRYSFIFTTGKGALNLFYEDTTYNITDEVLAGLNATIQVPKDK</sequence>
<dbReference type="Gene3D" id="3.30.910.20">
    <property type="entry name" value="Skp domain"/>
    <property type="match status" value="1"/>
</dbReference>
<keyword evidence="2" id="KW-0732">Signal</keyword>
<evidence type="ECO:0000313" key="4">
    <source>
        <dbReference type="EMBL" id="TDW95873.1"/>
    </source>
</evidence>
<dbReference type="InterPro" id="IPR005632">
    <property type="entry name" value="Chaperone_Skp"/>
</dbReference>
<accession>A0A4R8DEA8</accession>
<organism evidence="4 5">
    <name type="scientific">Dinghuibacter silviterrae</name>
    <dbReference type="NCBI Taxonomy" id="1539049"/>
    <lineage>
        <taxon>Bacteria</taxon>
        <taxon>Pseudomonadati</taxon>
        <taxon>Bacteroidota</taxon>
        <taxon>Chitinophagia</taxon>
        <taxon>Chitinophagales</taxon>
        <taxon>Chitinophagaceae</taxon>
        <taxon>Dinghuibacter</taxon>
    </lineage>
</organism>
<keyword evidence="3" id="KW-1133">Transmembrane helix</keyword>
<comment type="similarity">
    <text evidence="1">Belongs to the Skp family.</text>
</comment>
<evidence type="ECO:0000256" key="3">
    <source>
        <dbReference type="SAM" id="Phobius"/>
    </source>
</evidence>
<dbReference type="GO" id="GO:0051082">
    <property type="term" value="F:unfolded protein binding"/>
    <property type="evidence" value="ECO:0007669"/>
    <property type="project" value="InterPro"/>
</dbReference>
<proteinExistence type="inferred from homology"/>
<dbReference type="SUPFAM" id="SSF111384">
    <property type="entry name" value="OmpH-like"/>
    <property type="match status" value="1"/>
</dbReference>
<dbReference type="Pfam" id="PF03938">
    <property type="entry name" value="OmpH"/>
    <property type="match status" value="1"/>
</dbReference>
<protein>
    <submittedName>
        <fullName evidence="4">Periplasmic chaperone for outer membrane proteins Skp</fullName>
    </submittedName>
</protein>
<evidence type="ECO:0000313" key="5">
    <source>
        <dbReference type="Proteomes" id="UP000294498"/>
    </source>
</evidence>
<comment type="caution">
    <text evidence="4">The sequence shown here is derived from an EMBL/GenBank/DDBJ whole genome shotgun (WGS) entry which is preliminary data.</text>
</comment>
<dbReference type="GO" id="GO:0050821">
    <property type="term" value="P:protein stabilization"/>
    <property type="evidence" value="ECO:0007669"/>
    <property type="project" value="TreeGrafter"/>
</dbReference>
<name>A0A4R8DEA8_9BACT</name>
<dbReference type="EMBL" id="SODV01000002">
    <property type="protein sequence ID" value="TDW95873.1"/>
    <property type="molecule type" value="Genomic_DNA"/>
</dbReference>
<dbReference type="InterPro" id="IPR024930">
    <property type="entry name" value="Skp_dom_sf"/>
</dbReference>
<dbReference type="OrthoDB" id="1493259at2"/>
<dbReference type="SMART" id="SM00935">
    <property type="entry name" value="OmpH"/>
    <property type="match status" value="1"/>
</dbReference>
<dbReference type="GO" id="GO:0005829">
    <property type="term" value="C:cytosol"/>
    <property type="evidence" value="ECO:0007669"/>
    <property type="project" value="TreeGrafter"/>
</dbReference>
<dbReference type="AlphaFoldDB" id="A0A4R8DEA8"/>